<gene>
    <name evidence="3" type="primary">Contig14582.g15534</name>
    <name evidence="3" type="ORF">STYLEM_17167</name>
</gene>
<name>A0A078B4B2_STYLE</name>
<feature type="coiled-coil region" evidence="1">
    <location>
        <begin position="465"/>
        <end position="492"/>
    </location>
</feature>
<dbReference type="EMBL" id="CCKQ01016173">
    <property type="protein sequence ID" value="CDW88052.1"/>
    <property type="molecule type" value="Genomic_DNA"/>
</dbReference>
<feature type="region of interest" description="Disordered" evidence="2">
    <location>
        <begin position="676"/>
        <end position="696"/>
    </location>
</feature>
<proteinExistence type="predicted"/>
<reference evidence="3 4" key="1">
    <citation type="submission" date="2014-06" db="EMBL/GenBank/DDBJ databases">
        <authorList>
            <person name="Swart Estienne"/>
        </authorList>
    </citation>
    <scope>NUCLEOTIDE SEQUENCE [LARGE SCALE GENOMIC DNA]</scope>
    <source>
        <strain evidence="3 4">130c</strain>
    </source>
</reference>
<protein>
    <submittedName>
        <fullName evidence="3">Uncharacterized protein</fullName>
    </submittedName>
</protein>
<feature type="region of interest" description="Disordered" evidence="2">
    <location>
        <begin position="1"/>
        <end position="26"/>
    </location>
</feature>
<accession>A0A078B4B2</accession>
<evidence type="ECO:0000313" key="4">
    <source>
        <dbReference type="Proteomes" id="UP000039865"/>
    </source>
</evidence>
<feature type="compositionally biased region" description="Basic and acidic residues" evidence="2">
    <location>
        <begin position="1"/>
        <end position="15"/>
    </location>
</feature>
<dbReference type="AlphaFoldDB" id="A0A078B4B2"/>
<evidence type="ECO:0000256" key="1">
    <source>
        <dbReference type="SAM" id="Coils"/>
    </source>
</evidence>
<dbReference type="InParanoid" id="A0A078B4B2"/>
<sequence>MTHANKSEGYDEISNKEQSLTRLPQIDESYIRDETYGNKGMQNTNTNQVNPLKQYEEFKKKKDMIYHEILQQKSRLDNNHKQLIFNKQSDNSNQKSTRPSNISNKGLFNIIHPKNELESKYQDLTNFNSNRKLHKNRLIGSTLLEPINRSYDFNNEIDQNRSQINAEIRKTRKLTDIASITLYSRNDFSKKSGNSVYIDKLLRKKQNFDKNNVSNINSTQATANDDNSKVYKQQQLNVSMNRQKTIQDENKDKVGSIKMSMYQTYSPHKISQKHIRSIYENQYESNKRSVSKLRKLRGDDTSKDLMNSSKRFKSIQENYPQESQDLQEMQMIKIELKPYPITKNIKLSNLGYSGVSQINNASQDQAINSQVIEITNMASQLYQAKNQKNLNNSVIVIKPTLNAQIYPNLKDKQQNLQEHSTIETLEQNKIRQQFSQRKDTKMTSKTRTSRIDEKDQQDKFNKLMKFDLDTQVNKMDQQINQLRKQLKNSEKYSSCNNIDKSVSPRKVTFQIDPTNNDELFQIRFDECFALEENYMNCLFQKALKDRTMNNNCVLDSILWFHLECPKAASKFDDPITFKRKVHDFIAEQKSIREGINSISTDFNRLKAQFGGVAYPEDVQENKQLRQFHDIFEQHSPIKTPIPEEDYENEHEDDLYEDIDPKEAEYLDIPDFLQPQPITLQDSKRFAPKQEVSQDEE</sequence>
<organism evidence="3 4">
    <name type="scientific">Stylonychia lemnae</name>
    <name type="common">Ciliate</name>
    <dbReference type="NCBI Taxonomy" id="5949"/>
    <lineage>
        <taxon>Eukaryota</taxon>
        <taxon>Sar</taxon>
        <taxon>Alveolata</taxon>
        <taxon>Ciliophora</taxon>
        <taxon>Intramacronucleata</taxon>
        <taxon>Spirotrichea</taxon>
        <taxon>Stichotrichia</taxon>
        <taxon>Sporadotrichida</taxon>
        <taxon>Oxytrichidae</taxon>
        <taxon>Stylonychinae</taxon>
        <taxon>Stylonychia</taxon>
    </lineage>
</organism>
<keyword evidence="4" id="KW-1185">Reference proteome</keyword>
<dbReference type="Proteomes" id="UP000039865">
    <property type="component" value="Unassembled WGS sequence"/>
</dbReference>
<dbReference type="OrthoDB" id="326385at2759"/>
<feature type="region of interest" description="Disordered" evidence="2">
    <location>
        <begin position="432"/>
        <end position="453"/>
    </location>
</feature>
<keyword evidence="1" id="KW-0175">Coiled coil</keyword>
<evidence type="ECO:0000313" key="3">
    <source>
        <dbReference type="EMBL" id="CDW88052.1"/>
    </source>
</evidence>
<feature type="region of interest" description="Disordered" evidence="2">
    <location>
        <begin position="85"/>
        <end position="106"/>
    </location>
</feature>
<evidence type="ECO:0000256" key="2">
    <source>
        <dbReference type="SAM" id="MobiDB-lite"/>
    </source>
</evidence>